<keyword evidence="7 8" id="KW-0472">Membrane</keyword>
<keyword evidence="5 8" id="KW-0812">Transmembrane</keyword>
<keyword evidence="4" id="KW-1003">Cell membrane</keyword>
<dbReference type="InterPro" id="IPR000802">
    <property type="entry name" value="Arsenical_pump_ArsB"/>
</dbReference>
<name>A0A7K1S3S1_9BACT</name>
<feature type="transmembrane region" description="Helical" evidence="8">
    <location>
        <begin position="137"/>
        <end position="156"/>
    </location>
</feature>
<feature type="transmembrane region" description="Helical" evidence="8">
    <location>
        <begin position="6"/>
        <end position="22"/>
    </location>
</feature>
<dbReference type="Proteomes" id="UP000436006">
    <property type="component" value="Unassembled WGS sequence"/>
</dbReference>
<feature type="transmembrane region" description="Helical" evidence="8">
    <location>
        <begin position="243"/>
        <end position="261"/>
    </location>
</feature>
<comment type="subcellular location">
    <subcellularLocation>
        <location evidence="1">Cell membrane</location>
        <topology evidence="1">Multi-pass membrane protein</topology>
    </subcellularLocation>
</comment>
<dbReference type="CDD" id="cd01118">
    <property type="entry name" value="ArsB_permease"/>
    <property type="match status" value="1"/>
</dbReference>
<keyword evidence="11" id="KW-1185">Reference proteome</keyword>
<dbReference type="GO" id="GO:0015105">
    <property type="term" value="F:arsenite transmembrane transporter activity"/>
    <property type="evidence" value="ECO:0007669"/>
    <property type="project" value="InterPro"/>
</dbReference>
<proteinExistence type="inferred from homology"/>
<evidence type="ECO:0000256" key="2">
    <source>
        <dbReference type="ARBA" id="ARBA00009843"/>
    </source>
</evidence>
<feature type="transmembrane region" description="Helical" evidence="8">
    <location>
        <begin position="393"/>
        <end position="416"/>
    </location>
</feature>
<evidence type="ECO:0000256" key="8">
    <source>
        <dbReference type="SAM" id="Phobius"/>
    </source>
</evidence>
<sequence>MPHSIVWIIIVLSIGGVIIRPFKIPEFIWAVSGATLLLILGLITPTESLSGITKGTDVYLFLTGMMLLAETAREEKLFDWLAAHATRLSNGSASRLFGLIYLVGMVVTTFLSNDATAVVLTPAVAAAVKTAKVKNPLPYLFICAFIANAASFVLPISNPANLVIYGTHMPPLLVWLGHYTLPSVVSVVATYAILRFTLRNRLRESVAQDISIPILSPGGRLAIIGIAVTALILLGASALDKPLGLPTAITGCLTSALVLIRARKNPWGIIKDVSWAVLPLVAGLFVLVEALAKTGVIQELTTLLRTNTDQSVSETTWLSGVGVAIACNLVNNLPAGLIAGTVVQAGQVPEVIKSAILIGVDLGPNLSVTGSLATILWLVALRREGQSVSAWEFLKLGALVMTIPLLCTLGTVWLYYRYV</sequence>
<dbReference type="EMBL" id="WPIN01000001">
    <property type="protein sequence ID" value="MVM28472.1"/>
    <property type="molecule type" value="Genomic_DNA"/>
</dbReference>
<comment type="similarity">
    <text evidence="2">Belongs to the CitM (TC 2.A.11) transporter family.</text>
</comment>
<evidence type="ECO:0000259" key="9">
    <source>
        <dbReference type="Pfam" id="PF03600"/>
    </source>
</evidence>
<feature type="domain" description="Citrate transporter-like" evidence="9">
    <location>
        <begin position="21"/>
        <end position="344"/>
    </location>
</feature>
<protein>
    <submittedName>
        <fullName evidence="10">Arsenic transporter</fullName>
    </submittedName>
</protein>
<organism evidence="10 11">
    <name type="scientific">Spirosoma arboris</name>
    <dbReference type="NCBI Taxonomy" id="2682092"/>
    <lineage>
        <taxon>Bacteria</taxon>
        <taxon>Pseudomonadati</taxon>
        <taxon>Bacteroidota</taxon>
        <taxon>Cytophagia</taxon>
        <taxon>Cytophagales</taxon>
        <taxon>Cytophagaceae</taxon>
        <taxon>Spirosoma</taxon>
    </lineage>
</organism>
<dbReference type="Pfam" id="PF03600">
    <property type="entry name" value="CitMHS"/>
    <property type="match status" value="1"/>
</dbReference>
<feature type="transmembrane region" description="Helical" evidence="8">
    <location>
        <begin position="219"/>
        <end position="237"/>
    </location>
</feature>
<dbReference type="InterPro" id="IPR004680">
    <property type="entry name" value="Cit_transptr-like_dom"/>
</dbReference>
<keyword evidence="6 8" id="KW-1133">Transmembrane helix</keyword>
<evidence type="ECO:0000256" key="4">
    <source>
        <dbReference type="ARBA" id="ARBA00022475"/>
    </source>
</evidence>
<evidence type="ECO:0000256" key="3">
    <source>
        <dbReference type="ARBA" id="ARBA00022448"/>
    </source>
</evidence>
<keyword evidence="3" id="KW-0813">Transport</keyword>
<feature type="transmembrane region" description="Helical" evidence="8">
    <location>
        <begin position="27"/>
        <end position="44"/>
    </location>
</feature>
<feature type="transmembrane region" description="Helical" evidence="8">
    <location>
        <begin position="176"/>
        <end position="198"/>
    </location>
</feature>
<dbReference type="RefSeq" id="WP_157582595.1">
    <property type="nucleotide sequence ID" value="NZ_WPIN01000001.1"/>
</dbReference>
<evidence type="ECO:0000256" key="7">
    <source>
        <dbReference type="ARBA" id="ARBA00023136"/>
    </source>
</evidence>
<evidence type="ECO:0000313" key="11">
    <source>
        <dbReference type="Proteomes" id="UP000436006"/>
    </source>
</evidence>
<feature type="transmembrane region" description="Helical" evidence="8">
    <location>
        <begin position="362"/>
        <end position="381"/>
    </location>
</feature>
<accession>A0A7K1S3S1</accession>
<feature type="transmembrane region" description="Helical" evidence="8">
    <location>
        <begin position="99"/>
        <end position="125"/>
    </location>
</feature>
<gene>
    <name evidence="10" type="ORF">GO755_00405</name>
</gene>
<feature type="transmembrane region" description="Helical" evidence="8">
    <location>
        <begin position="273"/>
        <end position="292"/>
    </location>
</feature>
<evidence type="ECO:0000313" key="10">
    <source>
        <dbReference type="EMBL" id="MVM28472.1"/>
    </source>
</evidence>
<dbReference type="GO" id="GO:0005886">
    <property type="term" value="C:plasma membrane"/>
    <property type="evidence" value="ECO:0007669"/>
    <property type="project" value="UniProtKB-SubCell"/>
</dbReference>
<dbReference type="PANTHER" id="PTHR43302:SF5">
    <property type="entry name" value="TRANSPORTER ARSB-RELATED"/>
    <property type="match status" value="1"/>
</dbReference>
<dbReference type="PRINTS" id="PR00758">
    <property type="entry name" value="ARSENICPUMP"/>
</dbReference>
<evidence type="ECO:0000256" key="6">
    <source>
        <dbReference type="ARBA" id="ARBA00022989"/>
    </source>
</evidence>
<dbReference type="AlphaFoldDB" id="A0A7K1S3S1"/>
<evidence type="ECO:0000256" key="5">
    <source>
        <dbReference type="ARBA" id="ARBA00022692"/>
    </source>
</evidence>
<dbReference type="PANTHER" id="PTHR43302">
    <property type="entry name" value="TRANSPORTER ARSB-RELATED"/>
    <property type="match status" value="1"/>
</dbReference>
<reference evidence="10 11" key="1">
    <citation type="submission" date="2019-12" db="EMBL/GenBank/DDBJ databases">
        <title>Spirosoma sp. HMF4905 genome sequencing and assembly.</title>
        <authorList>
            <person name="Kang H."/>
            <person name="Cha I."/>
            <person name="Kim H."/>
            <person name="Joh K."/>
        </authorList>
    </citation>
    <scope>NUCLEOTIDE SEQUENCE [LARGE SCALE GENOMIC DNA]</scope>
    <source>
        <strain evidence="10 11">HMF4905</strain>
    </source>
</reference>
<comment type="caution">
    <text evidence="10">The sequence shown here is derived from an EMBL/GenBank/DDBJ whole genome shotgun (WGS) entry which is preliminary data.</text>
</comment>
<evidence type="ECO:0000256" key="1">
    <source>
        <dbReference type="ARBA" id="ARBA00004651"/>
    </source>
</evidence>